<keyword evidence="17" id="KW-1185">Reference proteome</keyword>
<evidence type="ECO:0000256" key="3">
    <source>
        <dbReference type="ARBA" id="ARBA00008663"/>
    </source>
</evidence>
<dbReference type="Gene3D" id="3.20.20.60">
    <property type="entry name" value="Phosphoenolpyruvate-binding domains"/>
    <property type="match status" value="1"/>
</dbReference>
<dbReference type="PANTHER" id="PTHR11817">
    <property type="entry name" value="PYRUVATE KINASE"/>
    <property type="match status" value="1"/>
</dbReference>
<dbReference type="OrthoDB" id="108365at2759"/>
<comment type="similarity">
    <text evidence="3 13">Belongs to the pyruvate kinase family.</text>
</comment>
<feature type="domain" description="Pyruvate kinase barrel" evidence="14">
    <location>
        <begin position="4"/>
        <end position="280"/>
    </location>
</feature>
<dbReference type="PRINTS" id="PR01050">
    <property type="entry name" value="PYRUVTKNASE"/>
</dbReference>
<evidence type="ECO:0000256" key="13">
    <source>
        <dbReference type="RuleBase" id="RU000504"/>
    </source>
</evidence>
<keyword evidence="9" id="KW-0067">ATP-binding</keyword>
<dbReference type="InterPro" id="IPR015795">
    <property type="entry name" value="Pyrv_Knase_C"/>
</dbReference>
<dbReference type="Gene3D" id="3.40.1380.20">
    <property type="entry name" value="Pyruvate kinase, C-terminal domain"/>
    <property type="match status" value="1"/>
</dbReference>
<name>A0A1J1HU52_9DIPT</name>
<evidence type="ECO:0000256" key="2">
    <source>
        <dbReference type="ARBA" id="ARBA00004997"/>
    </source>
</evidence>
<dbReference type="SUPFAM" id="SSF51621">
    <property type="entry name" value="Phosphoenolpyruvate/pyruvate domain"/>
    <property type="match status" value="1"/>
</dbReference>
<dbReference type="SUPFAM" id="SSF52935">
    <property type="entry name" value="PK C-terminal domain-like"/>
    <property type="match status" value="1"/>
</dbReference>
<comment type="catalytic activity">
    <reaction evidence="13">
        <text>pyruvate + ATP = phosphoenolpyruvate + ADP + H(+)</text>
        <dbReference type="Rhea" id="RHEA:18157"/>
        <dbReference type="ChEBI" id="CHEBI:15361"/>
        <dbReference type="ChEBI" id="CHEBI:15378"/>
        <dbReference type="ChEBI" id="CHEBI:30616"/>
        <dbReference type="ChEBI" id="CHEBI:58702"/>
        <dbReference type="ChEBI" id="CHEBI:456216"/>
        <dbReference type="EC" id="2.7.1.40"/>
    </reaction>
</comment>
<evidence type="ECO:0000256" key="9">
    <source>
        <dbReference type="ARBA" id="ARBA00022840"/>
    </source>
</evidence>
<dbReference type="InterPro" id="IPR036918">
    <property type="entry name" value="Pyrv_Knase_C_sf"/>
</dbReference>
<dbReference type="InterPro" id="IPR040442">
    <property type="entry name" value="Pyrv_kinase-like_dom_sf"/>
</dbReference>
<dbReference type="EC" id="2.7.1.40" evidence="4 13"/>
<organism evidence="16 17">
    <name type="scientific">Clunio marinus</name>
    <dbReference type="NCBI Taxonomy" id="568069"/>
    <lineage>
        <taxon>Eukaryota</taxon>
        <taxon>Metazoa</taxon>
        <taxon>Ecdysozoa</taxon>
        <taxon>Arthropoda</taxon>
        <taxon>Hexapoda</taxon>
        <taxon>Insecta</taxon>
        <taxon>Pterygota</taxon>
        <taxon>Neoptera</taxon>
        <taxon>Endopterygota</taxon>
        <taxon>Diptera</taxon>
        <taxon>Nematocera</taxon>
        <taxon>Chironomoidea</taxon>
        <taxon>Chironomidae</taxon>
        <taxon>Clunio</taxon>
    </lineage>
</organism>
<keyword evidence="8 13" id="KW-0418">Kinase</keyword>
<keyword evidence="7" id="KW-0547">Nucleotide-binding</keyword>
<dbReference type="InterPro" id="IPR015813">
    <property type="entry name" value="Pyrv/PenolPyrv_kinase-like_dom"/>
</dbReference>
<keyword evidence="11 13" id="KW-0324">Glycolysis</keyword>
<dbReference type="InterPro" id="IPR011037">
    <property type="entry name" value="Pyrv_Knase-like_insert_dom_sf"/>
</dbReference>
<dbReference type="InterPro" id="IPR015806">
    <property type="entry name" value="Pyrv_Knase_insert_dom_sf"/>
</dbReference>
<dbReference type="Pfam" id="PF02887">
    <property type="entry name" value="PK_C"/>
    <property type="match status" value="1"/>
</dbReference>
<dbReference type="Proteomes" id="UP000183832">
    <property type="component" value="Unassembled WGS sequence"/>
</dbReference>
<dbReference type="SUPFAM" id="SSF50800">
    <property type="entry name" value="PK beta-barrel domain-like"/>
    <property type="match status" value="1"/>
</dbReference>
<evidence type="ECO:0000256" key="12">
    <source>
        <dbReference type="ARBA" id="ARBA00023317"/>
    </source>
</evidence>
<keyword evidence="12" id="KW-0670">Pyruvate</keyword>
<gene>
    <name evidence="16" type="primary">similar to Pyruvate kinase</name>
    <name evidence="16" type="ORF">CLUMA_CG003604</name>
</gene>
<evidence type="ECO:0000256" key="10">
    <source>
        <dbReference type="ARBA" id="ARBA00022842"/>
    </source>
</evidence>
<evidence type="ECO:0000256" key="8">
    <source>
        <dbReference type="ARBA" id="ARBA00022777"/>
    </source>
</evidence>
<accession>A0A1J1HU52</accession>
<dbReference type="Gene3D" id="2.40.33.10">
    <property type="entry name" value="PK beta-barrel domain-like"/>
    <property type="match status" value="1"/>
</dbReference>
<dbReference type="GO" id="GO:0005524">
    <property type="term" value="F:ATP binding"/>
    <property type="evidence" value="ECO:0007669"/>
    <property type="project" value="UniProtKB-KW"/>
</dbReference>
<dbReference type="InterPro" id="IPR001697">
    <property type="entry name" value="Pyr_Knase"/>
</dbReference>
<feature type="domain" description="Pyruvate kinase C-terminal" evidence="15">
    <location>
        <begin position="355"/>
        <end position="452"/>
    </location>
</feature>
<keyword evidence="10 13" id="KW-0460">Magnesium</keyword>
<evidence type="ECO:0000313" key="16">
    <source>
        <dbReference type="EMBL" id="CRK89681.1"/>
    </source>
</evidence>
<evidence type="ECO:0000256" key="6">
    <source>
        <dbReference type="ARBA" id="ARBA00022723"/>
    </source>
</evidence>
<evidence type="ECO:0000256" key="4">
    <source>
        <dbReference type="ARBA" id="ARBA00012142"/>
    </source>
</evidence>
<keyword evidence="6" id="KW-0479">Metal-binding</keyword>
<dbReference type="GO" id="GO:0030955">
    <property type="term" value="F:potassium ion binding"/>
    <property type="evidence" value="ECO:0007669"/>
    <property type="project" value="InterPro"/>
</dbReference>
<dbReference type="UniPathway" id="UPA00109">
    <property type="reaction ID" value="UER00188"/>
</dbReference>
<dbReference type="GO" id="GO:0016301">
    <property type="term" value="F:kinase activity"/>
    <property type="evidence" value="ECO:0007669"/>
    <property type="project" value="UniProtKB-KW"/>
</dbReference>
<evidence type="ECO:0000256" key="11">
    <source>
        <dbReference type="ARBA" id="ARBA00023152"/>
    </source>
</evidence>
<dbReference type="AlphaFoldDB" id="A0A1J1HU52"/>
<evidence type="ECO:0000256" key="5">
    <source>
        <dbReference type="ARBA" id="ARBA00022679"/>
    </source>
</evidence>
<protein>
    <recommendedName>
        <fullName evidence="4 13">Pyruvate kinase</fullName>
        <ecNumber evidence="4 13">2.7.1.40</ecNumber>
    </recommendedName>
</protein>
<evidence type="ECO:0000256" key="1">
    <source>
        <dbReference type="ARBA" id="ARBA00001958"/>
    </source>
</evidence>
<sequence length="471" mass="53656">MKAFNFICTIAPENNSIERIERMIYKGMSVARLNLTHGTHESHFVTITNVRLAAERYFVRTSYVCPLAIAFDLRGPEMRTGEIIERDVKIGESVTLSCSAEFLTKPDGSTIYVDFPIARKVKKDQVILINDGSVALSVDCVLGDNIMCLVRKGGILKSFQTLYIPDIVNQLSQPFLSEKDKNDIDFAIEQNVQFLFASHVKDGDSIDKIREYLDDNSSSKSIKIYAKIQNQFAVDEIEEIITKFDGIIIAPTIAINLRTIPVLERLTLWKCKRKMKPFLLTVESELESAEIYQISNWSLQFVDGIILKRDACRDKFEAIQSLKVLQKVNSIKSEMSDEENEKFVDFSAFDFMKVALASSTVKASITSETSAIIIITNSSQLPFLVYYHHPKCLTIVIIEDEMQARQLNILNRIIPLIDNRELKTSKENFAVEFTLKSKITKPGDSIVILNDEQNSMTIHYIPYDRQKQLKF</sequence>
<evidence type="ECO:0000256" key="7">
    <source>
        <dbReference type="ARBA" id="ARBA00022741"/>
    </source>
</evidence>
<keyword evidence="5 13" id="KW-0808">Transferase</keyword>
<evidence type="ECO:0000313" key="17">
    <source>
        <dbReference type="Proteomes" id="UP000183832"/>
    </source>
</evidence>
<dbReference type="Pfam" id="PF00224">
    <property type="entry name" value="PK"/>
    <property type="match status" value="1"/>
</dbReference>
<comment type="cofactor">
    <cofactor evidence="1">
        <name>K(+)</name>
        <dbReference type="ChEBI" id="CHEBI:29103"/>
    </cofactor>
</comment>
<proteinExistence type="inferred from homology"/>
<evidence type="ECO:0000259" key="15">
    <source>
        <dbReference type="Pfam" id="PF02887"/>
    </source>
</evidence>
<dbReference type="InterPro" id="IPR015793">
    <property type="entry name" value="Pyrv_Knase_brl"/>
</dbReference>
<dbReference type="GO" id="GO:0004743">
    <property type="term" value="F:pyruvate kinase activity"/>
    <property type="evidence" value="ECO:0007669"/>
    <property type="project" value="UniProtKB-EC"/>
</dbReference>
<reference evidence="16 17" key="1">
    <citation type="submission" date="2015-04" db="EMBL/GenBank/DDBJ databases">
        <authorList>
            <person name="Syromyatnikov M.Y."/>
            <person name="Popov V.N."/>
        </authorList>
    </citation>
    <scope>NUCLEOTIDE SEQUENCE [LARGE SCALE GENOMIC DNA]</scope>
</reference>
<dbReference type="EMBL" id="CVRI01000014">
    <property type="protein sequence ID" value="CRK89681.1"/>
    <property type="molecule type" value="Genomic_DNA"/>
</dbReference>
<evidence type="ECO:0000259" key="14">
    <source>
        <dbReference type="Pfam" id="PF00224"/>
    </source>
</evidence>
<dbReference type="GO" id="GO:0000287">
    <property type="term" value="F:magnesium ion binding"/>
    <property type="evidence" value="ECO:0007669"/>
    <property type="project" value="InterPro"/>
</dbReference>
<comment type="pathway">
    <text evidence="2 13">Carbohydrate degradation; glycolysis; pyruvate from D-glyceraldehyde 3-phosphate: step 5/5.</text>
</comment>
<dbReference type="STRING" id="568069.A0A1J1HU52"/>